<dbReference type="PANTHER" id="PTHR43859:SF4">
    <property type="entry name" value="BUTANOATE--COA LIGASE AAE1-RELATED"/>
    <property type="match status" value="1"/>
</dbReference>
<organism evidence="6">
    <name type="scientific">marine metagenome</name>
    <dbReference type="NCBI Taxonomy" id="408172"/>
    <lineage>
        <taxon>unclassified sequences</taxon>
        <taxon>metagenomes</taxon>
        <taxon>ecological metagenomes</taxon>
    </lineage>
</organism>
<evidence type="ECO:0000256" key="1">
    <source>
        <dbReference type="ARBA" id="ARBA00006432"/>
    </source>
</evidence>
<comment type="similarity">
    <text evidence="1">Belongs to the ATP-dependent AMP-binding enzyme family.</text>
</comment>
<dbReference type="InterPro" id="IPR042099">
    <property type="entry name" value="ANL_N_sf"/>
</dbReference>
<keyword evidence="3" id="KW-0276">Fatty acid metabolism</keyword>
<dbReference type="GO" id="GO:0006631">
    <property type="term" value="P:fatty acid metabolic process"/>
    <property type="evidence" value="ECO:0007669"/>
    <property type="project" value="UniProtKB-KW"/>
</dbReference>
<evidence type="ECO:0000259" key="5">
    <source>
        <dbReference type="Pfam" id="PF00501"/>
    </source>
</evidence>
<evidence type="ECO:0000256" key="3">
    <source>
        <dbReference type="ARBA" id="ARBA00022832"/>
    </source>
</evidence>
<accession>A0A382BB73</accession>
<dbReference type="PROSITE" id="PS00455">
    <property type="entry name" value="AMP_BINDING"/>
    <property type="match status" value="1"/>
</dbReference>
<keyword evidence="2" id="KW-0436">Ligase</keyword>
<protein>
    <recommendedName>
        <fullName evidence="5">AMP-dependent synthetase/ligase domain-containing protein</fullName>
    </recommendedName>
</protein>
<name>A0A382BB73_9ZZZZ</name>
<dbReference type="Gene3D" id="3.40.50.12780">
    <property type="entry name" value="N-terminal domain of ligase-like"/>
    <property type="match status" value="1"/>
</dbReference>
<proteinExistence type="inferred from homology"/>
<sequence length="315" mass="34556">MTDLQKYEKQLGKKRANHVPLSPLSLARRTAEVFPDHVAVIHGEGRRTWGETYERCRRLASALKDRGVQRGDTVAVMAPNVPALLEAHFGVPLCGAVLNALNIRLDAKTIAFILSHAEAKVLITDREFSSVISQALSELDSRPLIIDIDDPLSQSGDLLGEITYEQMLSGADPGFPWELPADEWDAISLNYTSGTTGDPKGVVYHHRGAYMNAIGNILAWAMPHRPVYLWTLPMFHCNGWCFPWSVTAMAGTHVCLRSVEPKQVFQAIEDYGVTHLCGAPIVMNMLLNSSEAEAFSAPRRIQMMTAGAAPPAAVL</sequence>
<dbReference type="PANTHER" id="PTHR43859">
    <property type="entry name" value="ACYL-ACTIVATING ENZYME"/>
    <property type="match status" value="1"/>
</dbReference>
<dbReference type="AlphaFoldDB" id="A0A382BB73"/>
<evidence type="ECO:0000256" key="2">
    <source>
        <dbReference type="ARBA" id="ARBA00022598"/>
    </source>
</evidence>
<dbReference type="Pfam" id="PF00501">
    <property type="entry name" value="AMP-binding"/>
    <property type="match status" value="1"/>
</dbReference>
<dbReference type="InterPro" id="IPR000873">
    <property type="entry name" value="AMP-dep_synth/lig_dom"/>
</dbReference>
<dbReference type="InterPro" id="IPR020845">
    <property type="entry name" value="AMP-binding_CS"/>
</dbReference>
<feature type="non-terminal residue" evidence="6">
    <location>
        <position position="315"/>
    </location>
</feature>
<evidence type="ECO:0000256" key="4">
    <source>
        <dbReference type="ARBA" id="ARBA00023098"/>
    </source>
</evidence>
<dbReference type="SUPFAM" id="SSF56801">
    <property type="entry name" value="Acetyl-CoA synthetase-like"/>
    <property type="match status" value="1"/>
</dbReference>
<keyword evidence="4" id="KW-0443">Lipid metabolism</keyword>
<gene>
    <name evidence="6" type="ORF">METZ01_LOCUS163909</name>
</gene>
<evidence type="ECO:0000313" key="6">
    <source>
        <dbReference type="EMBL" id="SVB11055.1"/>
    </source>
</evidence>
<dbReference type="GO" id="GO:0016874">
    <property type="term" value="F:ligase activity"/>
    <property type="evidence" value="ECO:0007669"/>
    <property type="project" value="UniProtKB-KW"/>
</dbReference>
<dbReference type="EMBL" id="UINC01029023">
    <property type="protein sequence ID" value="SVB11055.1"/>
    <property type="molecule type" value="Genomic_DNA"/>
</dbReference>
<reference evidence="6" key="1">
    <citation type="submission" date="2018-05" db="EMBL/GenBank/DDBJ databases">
        <authorList>
            <person name="Lanie J.A."/>
            <person name="Ng W.-L."/>
            <person name="Kazmierczak K.M."/>
            <person name="Andrzejewski T.M."/>
            <person name="Davidsen T.M."/>
            <person name="Wayne K.J."/>
            <person name="Tettelin H."/>
            <person name="Glass J.I."/>
            <person name="Rusch D."/>
            <person name="Podicherti R."/>
            <person name="Tsui H.-C.T."/>
            <person name="Winkler M.E."/>
        </authorList>
    </citation>
    <scope>NUCLEOTIDE SEQUENCE</scope>
</reference>
<feature type="domain" description="AMP-dependent synthetase/ligase" evidence="5">
    <location>
        <begin position="28"/>
        <end position="314"/>
    </location>
</feature>